<dbReference type="GO" id="GO:0045493">
    <property type="term" value="P:xylan catabolic process"/>
    <property type="evidence" value="ECO:0007669"/>
    <property type="project" value="UniProtKB-KW"/>
</dbReference>
<comment type="similarity">
    <text evidence="2">Belongs to the faeC family.</text>
</comment>
<dbReference type="eggNOG" id="COG3509">
    <property type="taxonomic scope" value="Bacteria"/>
</dbReference>
<dbReference type="InterPro" id="IPR029058">
    <property type="entry name" value="AB_hydrolase_fold"/>
</dbReference>
<proteinExistence type="inferred from homology"/>
<keyword evidence="3" id="KW-0964">Secreted</keyword>
<dbReference type="STRING" id="471854.Dfer_5398"/>
<dbReference type="InterPro" id="IPR043595">
    <property type="entry name" value="FaeB/C/D"/>
</dbReference>
<evidence type="ECO:0000256" key="6">
    <source>
        <dbReference type="ARBA" id="ARBA00022801"/>
    </source>
</evidence>
<keyword evidence="7" id="KW-0119">Carbohydrate metabolism</keyword>
<keyword evidence="8" id="KW-0624">Polysaccharide degradation</keyword>
<dbReference type="Pfam" id="PF02230">
    <property type="entry name" value="Abhydrolase_2"/>
    <property type="match status" value="1"/>
</dbReference>
<evidence type="ECO:0000256" key="5">
    <source>
        <dbReference type="ARBA" id="ARBA00022729"/>
    </source>
</evidence>
<evidence type="ECO:0000256" key="3">
    <source>
        <dbReference type="ARBA" id="ARBA00022525"/>
    </source>
</evidence>
<dbReference type="PANTHER" id="PTHR38050:SF1">
    <property type="entry name" value="FERULOYL ESTERASE C"/>
    <property type="match status" value="1"/>
</dbReference>
<sequence length="302" mass="33552">MINLRKLIHLRSLMFKKLLSAFLIVFAFTANAQHVLDSLLIEGHYRVFAYNPALKVRPGASLVFVMHGSGGEPMGLVSRGAKIESHAASDNVMVVYPGGYKRYWNECRKASTALANVQNLNEEAFFEALIDLFASKYKINKKQVFATGFSGGGHMSYKLALTMPGKIRAISAVVANMPTDENMDCTPMNVPIPVMITNGTADQTNPYDGGEVKTTGVTLGTVRSTDQSFQYWAKLDGYAGQPVKSMMPDADTSNNITVEKYTYQAKGKPEVTLLKVVNGKHEFITDFDMFEESWKFFKRQIK</sequence>
<reference evidence="11 12" key="1">
    <citation type="journal article" date="2009" name="Stand. Genomic Sci.">
        <title>Complete genome sequence of Dyadobacter fermentans type strain (NS114).</title>
        <authorList>
            <person name="Lang E."/>
            <person name="Lapidus A."/>
            <person name="Chertkov O."/>
            <person name="Brettin T."/>
            <person name="Detter J.C."/>
            <person name="Han C."/>
            <person name="Copeland A."/>
            <person name="Glavina Del Rio T."/>
            <person name="Nolan M."/>
            <person name="Chen F."/>
            <person name="Lucas S."/>
            <person name="Tice H."/>
            <person name="Cheng J.F."/>
            <person name="Land M."/>
            <person name="Hauser L."/>
            <person name="Chang Y.J."/>
            <person name="Jeffries C.D."/>
            <person name="Kopitz M."/>
            <person name="Bruce D."/>
            <person name="Goodwin L."/>
            <person name="Pitluck S."/>
            <person name="Ovchinnikova G."/>
            <person name="Pati A."/>
            <person name="Ivanova N."/>
            <person name="Mavrommatis K."/>
            <person name="Chen A."/>
            <person name="Palaniappan K."/>
            <person name="Chain P."/>
            <person name="Bristow J."/>
            <person name="Eisen J.A."/>
            <person name="Markowitz V."/>
            <person name="Hugenholtz P."/>
            <person name="Goker M."/>
            <person name="Rohde M."/>
            <person name="Kyrpides N.C."/>
            <person name="Klenk H.P."/>
        </authorList>
    </citation>
    <scope>NUCLEOTIDE SEQUENCE [LARGE SCALE GENOMIC DNA]</scope>
    <source>
        <strain evidence="12">ATCC 700827 / DSM 18053 / CIP 107007 / KCTC 52180 / NS114</strain>
    </source>
</reference>
<protein>
    <recommendedName>
        <fullName evidence="10">Phospholipase/carboxylesterase/thioesterase domain-containing protein</fullName>
    </recommendedName>
</protein>
<feature type="domain" description="Phospholipase/carboxylesterase/thioesterase" evidence="10">
    <location>
        <begin position="83"/>
        <end position="210"/>
    </location>
</feature>
<dbReference type="AlphaFoldDB" id="C6VUA9"/>
<dbReference type="SUPFAM" id="SSF53474">
    <property type="entry name" value="alpha/beta-Hydrolases"/>
    <property type="match status" value="1"/>
</dbReference>
<dbReference type="Proteomes" id="UP000002011">
    <property type="component" value="Chromosome"/>
</dbReference>
<keyword evidence="5" id="KW-0732">Signal</keyword>
<dbReference type="HOGENOM" id="CLU_027551_4_2_10"/>
<evidence type="ECO:0000256" key="4">
    <source>
        <dbReference type="ARBA" id="ARBA00022651"/>
    </source>
</evidence>
<evidence type="ECO:0000256" key="1">
    <source>
        <dbReference type="ARBA" id="ARBA00004613"/>
    </source>
</evidence>
<dbReference type="KEGG" id="dfe:Dfer_5398"/>
<evidence type="ECO:0000256" key="2">
    <source>
        <dbReference type="ARBA" id="ARBA00010278"/>
    </source>
</evidence>
<dbReference type="GO" id="GO:0005576">
    <property type="term" value="C:extracellular region"/>
    <property type="evidence" value="ECO:0007669"/>
    <property type="project" value="UniProtKB-SubCell"/>
</dbReference>
<evidence type="ECO:0000259" key="10">
    <source>
        <dbReference type="Pfam" id="PF02230"/>
    </source>
</evidence>
<keyword evidence="6" id="KW-0378">Hydrolase</keyword>
<evidence type="ECO:0000256" key="9">
    <source>
        <dbReference type="ARBA" id="ARBA00025250"/>
    </source>
</evidence>
<keyword evidence="12" id="KW-1185">Reference proteome</keyword>
<evidence type="ECO:0000313" key="11">
    <source>
        <dbReference type="EMBL" id="ACT96591.1"/>
    </source>
</evidence>
<organism evidence="11 12">
    <name type="scientific">Dyadobacter fermentans (strain ATCC 700827 / DSM 18053 / CIP 107007 / KCTC 52180 / NS114)</name>
    <dbReference type="NCBI Taxonomy" id="471854"/>
    <lineage>
        <taxon>Bacteria</taxon>
        <taxon>Pseudomonadati</taxon>
        <taxon>Bacteroidota</taxon>
        <taxon>Cytophagia</taxon>
        <taxon>Cytophagales</taxon>
        <taxon>Spirosomataceae</taxon>
        <taxon>Dyadobacter</taxon>
    </lineage>
</organism>
<evidence type="ECO:0000256" key="8">
    <source>
        <dbReference type="ARBA" id="ARBA00023326"/>
    </source>
</evidence>
<keyword evidence="4" id="KW-0858">Xylan degradation</keyword>
<dbReference type="Gene3D" id="3.40.50.1820">
    <property type="entry name" value="alpha/beta hydrolase"/>
    <property type="match status" value="1"/>
</dbReference>
<dbReference type="GO" id="GO:0030600">
    <property type="term" value="F:feruloyl esterase activity"/>
    <property type="evidence" value="ECO:0007669"/>
    <property type="project" value="InterPro"/>
</dbReference>
<comment type="subcellular location">
    <subcellularLocation>
        <location evidence="1">Secreted</location>
    </subcellularLocation>
</comment>
<dbReference type="EMBL" id="CP001619">
    <property type="protein sequence ID" value="ACT96591.1"/>
    <property type="molecule type" value="Genomic_DNA"/>
</dbReference>
<gene>
    <name evidence="11" type="ordered locus">Dfer_5398</name>
</gene>
<evidence type="ECO:0000256" key="7">
    <source>
        <dbReference type="ARBA" id="ARBA00023277"/>
    </source>
</evidence>
<accession>C6VUA9</accession>
<dbReference type="InterPro" id="IPR003140">
    <property type="entry name" value="PLipase/COase/thioEstase"/>
</dbReference>
<comment type="function">
    <text evidence="9">Involved in degradation of plant cell walls. Hydrolyzes the feruloyl-arabinose ester bond in arabinoxylans, and the feruloyl-galactose ester bond in pectin. Active against paranitrophenyl-acetate, methyl ferulate and wheat arabinoxylan.</text>
</comment>
<dbReference type="PANTHER" id="PTHR38050">
    <property type="match status" value="1"/>
</dbReference>
<name>C6VUA9_DYAFD</name>
<evidence type="ECO:0000313" key="12">
    <source>
        <dbReference type="Proteomes" id="UP000002011"/>
    </source>
</evidence>